<dbReference type="GO" id="GO:0008270">
    <property type="term" value="F:zinc ion binding"/>
    <property type="evidence" value="ECO:0007669"/>
    <property type="project" value="UniProtKB-KW"/>
</dbReference>
<dbReference type="EMBL" id="EF203708">
    <property type="protein sequence ID" value="ABM92119.1"/>
    <property type="molecule type" value="Genomic_DNA"/>
</dbReference>
<evidence type="ECO:0000256" key="2">
    <source>
        <dbReference type="ARBA" id="ARBA00022562"/>
    </source>
</evidence>
<feature type="region of interest" description="Disordered" evidence="8">
    <location>
        <begin position="1"/>
        <end position="31"/>
    </location>
</feature>
<evidence type="ECO:0000256" key="4">
    <source>
        <dbReference type="ARBA" id="ARBA00022771"/>
    </source>
</evidence>
<keyword evidence="5" id="KW-0862">Zinc</keyword>
<dbReference type="Pfam" id="PF02718">
    <property type="entry name" value="Herpes_UL31"/>
    <property type="match status" value="1"/>
</dbReference>
<evidence type="ECO:0000313" key="9">
    <source>
        <dbReference type="EMBL" id="ABM92119.1"/>
    </source>
</evidence>
<sequence length="310" mass="35754">MSDYDTTTMHSSARRRRSSSFGPMRARSSGSNVPYWRPYSRRRSMLRPSSQRGETVERYRRFFEMISRSPSDELAIVRELNVPLIKSTTVVLPFDLDMAVADNCLSLSGMGYQLGIGGCCSVCSSSGEPRLNRIDRSTLILAYVQQVNHLYQYRTFLASIQAASDRISDDASETENILACISQQPEFFFAYYVLREAGMRDIRVLFYRDVDEGGYVMYIPFTGNAVHLHYRLIDCLKSACRGYRLMAHVWHSTFVLVVRRDRERQTDVDSVPQISIEDIYCKMCDLNFDGELLLEYRKLYAAFDDFPPPR</sequence>
<keyword evidence="7" id="KW-0472">Membrane</keyword>
<evidence type="ECO:0000256" key="8">
    <source>
        <dbReference type="SAM" id="MobiDB-lite"/>
    </source>
</evidence>
<organism evidence="9">
    <name type="scientific">anatid alphaherpesvirus 1</name>
    <dbReference type="NCBI Taxonomy" id="104388"/>
    <lineage>
        <taxon>Viruses</taxon>
        <taxon>Duplodnaviria</taxon>
        <taxon>Heunggongvirae</taxon>
        <taxon>Peploviricota</taxon>
        <taxon>Herviviricetes</taxon>
        <taxon>Herpesvirales</taxon>
        <taxon>Orthoherpesviridae</taxon>
        <taxon>Alphaherpesvirinae</taxon>
        <taxon>Mardivirus</taxon>
        <taxon>Mardivirus anatidalpha1</taxon>
    </lineage>
</organism>
<keyword evidence="3" id="KW-0479">Metal-binding</keyword>
<name>A2TIV2_9ALPH</name>
<dbReference type="InterPro" id="IPR021152">
    <property type="entry name" value="Herpes_UL31"/>
</dbReference>
<accession>A2TIV2</accession>
<keyword evidence="2" id="KW-1048">Host nucleus</keyword>
<proteinExistence type="inferred from homology"/>
<protein>
    <submittedName>
        <fullName evidence="9">UL31-like protein</fullName>
    </submittedName>
</protein>
<dbReference type="HAMAP" id="MF_04023">
    <property type="entry name" value="HSV_NEC1"/>
    <property type="match status" value="1"/>
</dbReference>
<reference evidence="9" key="1">
    <citation type="submission" date="2006-12" db="EMBL/GenBank/DDBJ databases">
        <title>Sequences of UL31 to UL35 gene of Duck enteritis virus corresponding to HSV-1.</title>
        <authorList>
            <person name="An R."/>
            <person name="Liu S."/>
            <person name="Kong X."/>
        </authorList>
    </citation>
    <scope>NUCLEOTIDE SEQUENCE</scope>
</reference>
<evidence type="ECO:0000256" key="3">
    <source>
        <dbReference type="ARBA" id="ARBA00022723"/>
    </source>
</evidence>
<keyword evidence="4" id="KW-0863">Zinc-finger</keyword>
<evidence type="ECO:0000256" key="6">
    <source>
        <dbReference type="ARBA" id="ARBA00022870"/>
    </source>
</evidence>
<keyword evidence="6" id="KW-1043">Host membrane</keyword>
<dbReference type="GO" id="GO:0046765">
    <property type="term" value="P:viral budding from nuclear membrane"/>
    <property type="evidence" value="ECO:0007669"/>
    <property type="project" value="InterPro"/>
</dbReference>
<feature type="compositionally biased region" description="Polar residues" evidence="8">
    <location>
        <begin position="1"/>
        <end position="10"/>
    </location>
</feature>
<evidence type="ECO:0000256" key="7">
    <source>
        <dbReference type="ARBA" id="ARBA00023136"/>
    </source>
</evidence>
<evidence type="ECO:0000256" key="5">
    <source>
        <dbReference type="ARBA" id="ARBA00022833"/>
    </source>
</evidence>
<keyword evidence="1" id="KW-0597">Phosphoprotein</keyword>
<gene>
    <name evidence="9" type="primary">UL31</name>
</gene>
<evidence type="ECO:0000256" key="1">
    <source>
        <dbReference type="ARBA" id="ARBA00022553"/>
    </source>
</evidence>